<comment type="catalytic activity">
    <reaction evidence="7">
        <text>L-threonyl-[protein] + ATP = O-phospho-L-threonyl-[protein] + ADP + H(+)</text>
        <dbReference type="Rhea" id="RHEA:46608"/>
        <dbReference type="Rhea" id="RHEA-COMP:11060"/>
        <dbReference type="Rhea" id="RHEA-COMP:11605"/>
        <dbReference type="ChEBI" id="CHEBI:15378"/>
        <dbReference type="ChEBI" id="CHEBI:30013"/>
        <dbReference type="ChEBI" id="CHEBI:30616"/>
        <dbReference type="ChEBI" id="CHEBI:61977"/>
        <dbReference type="ChEBI" id="CHEBI:456216"/>
        <dbReference type="EC" id="2.7.11.1"/>
    </reaction>
</comment>
<keyword evidence="3" id="KW-0808">Transferase</keyword>
<evidence type="ECO:0000259" key="9">
    <source>
        <dbReference type="PROSITE" id="PS50011"/>
    </source>
</evidence>
<dbReference type="EMBL" id="JBFOLJ010000008">
    <property type="protein sequence ID" value="KAL2513808.1"/>
    <property type="molecule type" value="Genomic_DNA"/>
</dbReference>
<dbReference type="PANTHER" id="PTHR27007">
    <property type="match status" value="1"/>
</dbReference>
<comment type="catalytic activity">
    <reaction evidence="8">
        <text>L-seryl-[protein] + ATP = O-phospho-L-seryl-[protein] + ADP + H(+)</text>
        <dbReference type="Rhea" id="RHEA:17989"/>
        <dbReference type="Rhea" id="RHEA-COMP:9863"/>
        <dbReference type="Rhea" id="RHEA-COMP:11604"/>
        <dbReference type="ChEBI" id="CHEBI:15378"/>
        <dbReference type="ChEBI" id="CHEBI:29999"/>
        <dbReference type="ChEBI" id="CHEBI:30616"/>
        <dbReference type="ChEBI" id="CHEBI:83421"/>
        <dbReference type="ChEBI" id="CHEBI:456216"/>
        <dbReference type="EC" id="2.7.11.1"/>
    </reaction>
</comment>
<comment type="caution">
    <text evidence="10">The sequence shown here is derived from an EMBL/GenBank/DDBJ whole genome shotgun (WGS) entry which is preliminary data.</text>
</comment>
<dbReference type="FunFam" id="1.10.510.10:FF:001023">
    <property type="entry name" value="Os07g0541700 protein"/>
    <property type="match status" value="1"/>
</dbReference>
<dbReference type="Gene3D" id="1.10.510.10">
    <property type="entry name" value="Transferase(Phosphotransferase) domain 1"/>
    <property type="match status" value="1"/>
</dbReference>
<evidence type="ECO:0000256" key="3">
    <source>
        <dbReference type="ARBA" id="ARBA00022679"/>
    </source>
</evidence>
<protein>
    <recommendedName>
        <fullName evidence="1">non-specific serine/threonine protein kinase</fullName>
        <ecNumber evidence="1">2.7.11.1</ecNumber>
    </recommendedName>
</protein>
<evidence type="ECO:0000313" key="11">
    <source>
        <dbReference type="Proteomes" id="UP001604277"/>
    </source>
</evidence>
<evidence type="ECO:0000256" key="1">
    <source>
        <dbReference type="ARBA" id="ARBA00012513"/>
    </source>
</evidence>
<reference evidence="11" key="1">
    <citation type="submission" date="2024-07" db="EMBL/GenBank/DDBJ databases">
        <title>Two chromosome-level genome assemblies of Korean endemic species Abeliophyllum distichum and Forsythia ovata (Oleaceae).</title>
        <authorList>
            <person name="Jang H."/>
        </authorList>
    </citation>
    <scope>NUCLEOTIDE SEQUENCE [LARGE SCALE GENOMIC DNA]</scope>
</reference>
<dbReference type="PROSITE" id="PS50011">
    <property type="entry name" value="PROTEIN_KINASE_DOM"/>
    <property type="match status" value="1"/>
</dbReference>
<dbReference type="Pfam" id="PF00069">
    <property type="entry name" value="Pkinase"/>
    <property type="match status" value="1"/>
</dbReference>
<evidence type="ECO:0000256" key="7">
    <source>
        <dbReference type="ARBA" id="ARBA00047899"/>
    </source>
</evidence>
<dbReference type="EC" id="2.7.11.1" evidence="1"/>
<dbReference type="InterPro" id="IPR050528">
    <property type="entry name" value="L-type_Lectin-RKs"/>
</dbReference>
<keyword evidence="6" id="KW-0067">ATP-binding</keyword>
<dbReference type="AlphaFoldDB" id="A0ABD1TM47"/>
<gene>
    <name evidence="10" type="ORF">Fot_27779</name>
</gene>
<dbReference type="InterPro" id="IPR008271">
    <property type="entry name" value="Ser/Thr_kinase_AS"/>
</dbReference>
<dbReference type="InterPro" id="IPR000719">
    <property type="entry name" value="Prot_kinase_dom"/>
</dbReference>
<evidence type="ECO:0000256" key="6">
    <source>
        <dbReference type="ARBA" id="ARBA00022840"/>
    </source>
</evidence>
<dbReference type="InterPro" id="IPR011009">
    <property type="entry name" value="Kinase-like_dom_sf"/>
</dbReference>
<dbReference type="GO" id="GO:0005524">
    <property type="term" value="F:ATP binding"/>
    <property type="evidence" value="ECO:0007669"/>
    <property type="project" value="UniProtKB-KW"/>
</dbReference>
<dbReference type="GO" id="GO:0004674">
    <property type="term" value="F:protein serine/threonine kinase activity"/>
    <property type="evidence" value="ECO:0007669"/>
    <property type="project" value="UniProtKB-KW"/>
</dbReference>
<dbReference type="PROSITE" id="PS00108">
    <property type="entry name" value="PROTEIN_KINASE_ST"/>
    <property type="match status" value="1"/>
</dbReference>
<accession>A0ABD1TM47</accession>
<evidence type="ECO:0000256" key="5">
    <source>
        <dbReference type="ARBA" id="ARBA00022777"/>
    </source>
</evidence>
<evidence type="ECO:0000256" key="2">
    <source>
        <dbReference type="ARBA" id="ARBA00022527"/>
    </source>
</evidence>
<evidence type="ECO:0000256" key="4">
    <source>
        <dbReference type="ARBA" id="ARBA00022741"/>
    </source>
</evidence>
<name>A0ABD1TM47_9LAMI</name>
<keyword evidence="10" id="KW-0675">Receptor</keyword>
<feature type="domain" description="Protein kinase" evidence="9">
    <location>
        <begin position="1"/>
        <end position="112"/>
    </location>
</feature>
<organism evidence="10 11">
    <name type="scientific">Forsythia ovata</name>
    <dbReference type="NCBI Taxonomy" id="205694"/>
    <lineage>
        <taxon>Eukaryota</taxon>
        <taxon>Viridiplantae</taxon>
        <taxon>Streptophyta</taxon>
        <taxon>Embryophyta</taxon>
        <taxon>Tracheophyta</taxon>
        <taxon>Spermatophyta</taxon>
        <taxon>Magnoliopsida</taxon>
        <taxon>eudicotyledons</taxon>
        <taxon>Gunneridae</taxon>
        <taxon>Pentapetalae</taxon>
        <taxon>asterids</taxon>
        <taxon>lamiids</taxon>
        <taxon>Lamiales</taxon>
        <taxon>Oleaceae</taxon>
        <taxon>Forsythieae</taxon>
        <taxon>Forsythia</taxon>
    </lineage>
</organism>
<keyword evidence="11" id="KW-1185">Reference proteome</keyword>
<keyword evidence="4" id="KW-0547">Nucleotide-binding</keyword>
<dbReference type="Proteomes" id="UP001604277">
    <property type="component" value="Unassembled WGS sequence"/>
</dbReference>
<proteinExistence type="predicted"/>
<keyword evidence="2" id="KW-0723">Serine/threonine-protein kinase</keyword>
<dbReference type="SUPFAM" id="SSF56112">
    <property type="entry name" value="Protein kinase-like (PK-like)"/>
    <property type="match status" value="1"/>
</dbReference>
<evidence type="ECO:0000313" key="10">
    <source>
        <dbReference type="EMBL" id="KAL2513808.1"/>
    </source>
</evidence>
<keyword evidence="5 10" id="KW-0418">Kinase</keyword>
<evidence type="ECO:0000256" key="8">
    <source>
        <dbReference type="ARBA" id="ARBA00048679"/>
    </source>
</evidence>
<sequence length="112" mass="12667">MPHGSLDKVLYVESEHGNPLQWSYRYNIAFGLASVLTYLHQECEQQVIHRDIKASNIMLDGNYNARLGDFRLARIMDHGKSPVSTLTAGTMGYLAPEYLQYGKATEKIDVFS</sequence>